<accession>A0A4Z1CKN9</accession>
<protein>
    <submittedName>
        <fullName evidence="1">Uncharacterized protein</fullName>
    </submittedName>
</protein>
<comment type="caution">
    <text evidence="1">The sequence shown here is derived from an EMBL/GenBank/DDBJ whole genome shotgun (WGS) entry which is preliminary data.</text>
</comment>
<proteinExistence type="predicted"/>
<dbReference type="OrthoDB" id="9980956at2"/>
<dbReference type="Proteomes" id="UP000297972">
    <property type="component" value="Unassembled WGS sequence"/>
</dbReference>
<dbReference type="RefSeq" id="WP_135818479.1">
    <property type="nucleotide sequence ID" value="NZ_SRPG01000189.1"/>
</dbReference>
<evidence type="ECO:0000313" key="2">
    <source>
        <dbReference type="Proteomes" id="UP000297972"/>
    </source>
</evidence>
<organism evidence="1 2">
    <name type="scientific">Paracoccus liaowanqingii</name>
    <dbReference type="NCBI Taxonomy" id="2560053"/>
    <lineage>
        <taxon>Bacteria</taxon>
        <taxon>Pseudomonadati</taxon>
        <taxon>Pseudomonadota</taxon>
        <taxon>Alphaproteobacteria</taxon>
        <taxon>Rhodobacterales</taxon>
        <taxon>Paracoccaceae</taxon>
        <taxon>Paracoccus</taxon>
    </lineage>
</organism>
<dbReference type="AlphaFoldDB" id="A0A4Z1CKN9"/>
<gene>
    <name evidence="1" type="ORF">E4L95_16190</name>
</gene>
<evidence type="ECO:0000313" key="1">
    <source>
        <dbReference type="EMBL" id="TGN52614.1"/>
    </source>
</evidence>
<reference evidence="1 2" key="1">
    <citation type="submission" date="2019-03" db="EMBL/GenBank/DDBJ databases">
        <authorList>
            <person name="Li J."/>
        </authorList>
    </citation>
    <scope>NUCLEOTIDE SEQUENCE [LARGE SCALE GENOMIC DNA]</scope>
    <source>
        <strain evidence="1 2">3058</strain>
    </source>
</reference>
<name>A0A4Z1CKN9_9RHOB</name>
<sequence>MTTRWQGGLFSVLIVLAGVPAIAYAPGAKPSKPSAICPPVVQELLETIGLLPDPPDYARPIVLIDVQGHPLDCLPRTLPAQVHTQAAEFLHLSGPVMTYDRPSGPVCFVSERYLGSTAYIGLIVSYDLAQMKSPTCLNHARQDVERLKDR</sequence>
<keyword evidence="2" id="KW-1185">Reference proteome</keyword>
<dbReference type="EMBL" id="SRPG01000189">
    <property type="protein sequence ID" value="TGN52614.1"/>
    <property type="molecule type" value="Genomic_DNA"/>
</dbReference>